<dbReference type="EMBL" id="CP006988">
    <property type="protein sequence ID" value="AIC29971.1"/>
    <property type="molecule type" value="Genomic_DNA"/>
</dbReference>
<evidence type="ECO:0000313" key="2">
    <source>
        <dbReference type="Proteomes" id="UP000027180"/>
    </source>
</evidence>
<dbReference type="KEGG" id="rei:IE4771_PB00241"/>
<gene>
    <name evidence="1" type="ORF">IE4771_PB00241</name>
</gene>
<sequence>MGFANGVTLDSSEVDVESLRRTMMRSRNSLEPASGRQLDLIFKALTIDGLSDKERKKAYQHWLVC</sequence>
<dbReference type="HOGENOM" id="CLU_2846768_0_0_5"/>
<dbReference type="Proteomes" id="UP000027180">
    <property type="component" value="Plasmid pRetIE4771b"/>
</dbReference>
<proteinExistence type="predicted"/>
<name>A0A060IE50_RHIET</name>
<reference evidence="1 2" key="1">
    <citation type="submission" date="2013-12" db="EMBL/GenBank/DDBJ databases">
        <title>Complete genome sequence of Rhizobium etli bv. mimosae IE4771.</title>
        <authorList>
            <person name="Bustos P."/>
            <person name="Santamaria R.I."/>
            <person name="Lozano L."/>
            <person name="Ormeno-Orrillo E."/>
            <person name="Rogel M.A."/>
            <person name="Romero D."/>
            <person name="Cevallos M.A."/>
            <person name="Martinez-Romero E."/>
            <person name="Gonzalez V."/>
        </authorList>
    </citation>
    <scope>NUCLEOTIDE SEQUENCE [LARGE SCALE GENOMIC DNA]</scope>
    <source>
        <strain evidence="1 2">IE4771</strain>
        <plasmid evidence="2">Plasmid pRetIE4771b</plasmid>
    </source>
</reference>
<evidence type="ECO:0000313" key="1">
    <source>
        <dbReference type="EMBL" id="AIC29971.1"/>
    </source>
</evidence>
<dbReference type="AlphaFoldDB" id="A0A060IE50"/>
<organism evidence="1 2">
    <name type="scientific">Rhizobium etli bv. mimosae str. IE4771</name>
    <dbReference type="NCBI Taxonomy" id="1432050"/>
    <lineage>
        <taxon>Bacteria</taxon>
        <taxon>Pseudomonadati</taxon>
        <taxon>Pseudomonadota</taxon>
        <taxon>Alphaproteobacteria</taxon>
        <taxon>Hyphomicrobiales</taxon>
        <taxon>Rhizobiaceae</taxon>
        <taxon>Rhizobium/Agrobacterium group</taxon>
        <taxon>Rhizobium</taxon>
    </lineage>
</organism>
<keyword evidence="1" id="KW-0614">Plasmid</keyword>
<accession>A0A060IE50</accession>
<geneLocation type="plasmid" evidence="1 2">
    <name>pRetIE4771b</name>
</geneLocation>
<protein>
    <submittedName>
        <fullName evidence="1">Uncharacterized protein</fullName>
    </submittedName>
</protein>